<dbReference type="InterPro" id="IPR015082">
    <property type="entry name" value="DUF1896"/>
</dbReference>
<evidence type="ECO:0000313" key="2">
    <source>
        <dbReference type="Proteomes" id="UP000306630"/>
    </source>
</evidence>
<dbReference type="Gene3D" id="1.10.8.340">
    <property type="entry name" value="PG0816-like"/>
    <property type="match status" value="1"/>
</dbReference>
<dbReference type="RefSeq" id="WP_135993050.1">
    <property type="nucleotide sequence ID" value="NZ_SRYD01000019.1"/>
</dbReference>
<dbReference type="SUPFAM" id="SSF140753">
    <property type="entry name" value="PG0816-like"/>
    <property type="match status" value="1"/>
</dbReference>
<protein>
    <submittedName>
        <fullName evidence="1">DUF1896 family protein</fullName>
    </submittedName>
</protein>
<dbReference type="Pfam" id="PF08989">
    <property type="entry name" value="DUF1896"/>
    <property type="match status" value="1"/>
</dbReference>
<dbReference type="InterPro" id="IPR036297">
    <property type="entry name" value="PG0816-like_sf"/>
</dbReference>
<proteinExistence type="predicted"/>
<dbReference type="AlphaFoldDB" id="A0A4S2FYY8"/>
<evidence type="ECO:0000313" key="1">
    <source>
        <dbReference type="EMBL" id="TGY74588.1"/>
    </source>
</evidence>
<gene>
    <name evidence="1" type="ORF">E5333_05900</name>
</gene>
<sequence length="150" mass="17924">MKQNVESRGLDDYRVYLQGHLRDHYFPQRNNKKFIEQRVEDAYDRFVTLRLEGRSVPYAEEMAMRTLLDGLYVSRYDIIYNVVEENSMIGMRLPEEYWPDFTVHLLGLQPIREILDRYEVNGDFLSRETHQPMLIELLGTISEILDGYEL</sequence>
<accession>A0A4S2FYY8</accession>
<dbReference type="Gene3D" id="1.10.8.330">
    <property type="entry name" value="PG0816-like"/>
    <property type="match status" value="1"/>
</dbReference>
<name>A0A4S2FYY8_9BACT</name>
<dbReference type="EMBL" id="SRYD01000019">
    <property type="protein sequence ID" value="TGY74588.1"/>
    <property type="molecule type" value="Genomic_DNA"/>
</dbReference>
<comment type="caution">
    <text evidence="1">The sequence shown here is derived from an EMBL/GenBank/DDBJ whole genome shotgun (WGS) entry which is preliminary data.</text>
</comment>
<organism evidence="1 2">
    <name type="scientific">Muribaculum intestinale</name>
    <dbReference type="NCBI Taxonomy" id="1796646"/>
    <lineage>
        <taxon>Bacteria</taxon>
        <taxon>Pseudomonadati</taxon>
        <taxon>Bacteroidota</taxon>
        <taxon>Bacteroidia</taxon>
        <taxon>Bacteroidales</taxon>
        <taxon>Muribaculaceae</taxon>
        <taxon>Muribaculum</taxon>
    </lineage>
</organism>
<dbReference type="Proteomes" id="UP000306630">
    <property type="component" value="Unassembled WGS sequence"/>
</dbReference>
<reference evidence="1 2" key="1">
    <citation type="submission" date="2019-04" db="EMBL/GenBank/DDBJ databases">
        <title>Microbes associate with the intestines of laboratory mice.</title>
        <authorList>
            <person name="Navarre W."/>
            <person name="Wong E."/>
            <person name="Huang K."/>
            <person name="Tropini C."/>
            <person name="Ng K."/>
            <person name="Yu B."/>
        </authorList>
    </citation>
    <scope>NUCLEOTIDE SEQUENCE [LARGE SCALE GENOMIC DNA]</scope>
    <source>
        <strain evidence="1 2">NM06_A21</strain>
    </source>
</reference>